<evidence type="ECO:0000256" key="6">
    <source>
        <dbReference type="ARBA" id="ARBA00022801"/>
    </source>
</evidence>
<dbReference type="GO" id="GO:0016485">
    <property type="term" value="P:protein processing"/>
    <property type="evidence" value="ECO:0000318"/>
    <property type="project" value="GO_Central"/>
</dbReference>
<evidence type="ECO:0000256" key="14">
    <source>
        <dbReference type="RuleBase" id="RU003355"/>
    </source>
</evidence>
<keyword evidence="10" id="KW-0865">Zymogen</keyword>
<evidence type="ECO:0000256" key="4">
    <source>
        <dbReference type="ARBA" id="ARBA00022692"/>
    </source>
</evidence>
<evidence type="ECO:0000256" key="1">
    <source>
        <dbReference type="ARBA" id="ARBA00004370"/>
    </source>
</evidence>
<dbReference type="GO" id="GO:0005802">
    <property type="term" value="C:trans-Golgi network"/>
    <property type="evidence" value="ECO:0000318"/>
    <property type="project" value="GO_Central"/>
</dbReference>
<gene>
    <name evidence="18" type="primary">LOC118417315</name>
</gene>
<keyword evidence="7 13" id="KW-0720">Serine protease</keyword>
<dbReference type="PANTHER" id="PTHR42884:SF28">
    <property type="entry name" value="PROPROTEIN CONVERTASE SUBTILISIN_KEXIN TYPE 7"/>
    <property type="match status" value="1"/>
</dbReference>
<dbReference type="InterPro" id="IPR034182">
    <property type="entry name" value="Kexin/furin"/>
</dbReference>
<dbReference type="SUPFAM" id="SSF49785">
    <property type="entry name" value="Galactose-binding domain-like"/>
    <property type="match status" value="1"/>
</dbReference>
<evidence type="ECO:0000313" key="18">
    <source>
        <dbReference type="RefSeq" id="XP_035678736.1"/>
    </source>
</evidence>
<evidence type="ECO:0000256" key="15">
    <source>
        <dbReference type="SAM" id="MobiDB-lite"/>
    </source>
</evidence>
<dbReference type="AlphaFoldDB" id="A0A9J7MTV3"/>
<feature type="domain" description="P/Homo B" evidence="16">
    <location>
        <begin position="534"/>
        <end position="674"/>
    </location>
</feature>
<evidence type="ECO:0000259" key="16">
    <source>
        <dbReference type="PROSITE" id="PS51829"/>
    </source>
</evidence>
<dbReference type="Pfam" id="PF16470">
    <property type="entry name" value="S8_pro-domain"/>
    <property type="match status" value="1"/>
</dbReference>
<evidence type="ECO:0000256" key="10">
    <source>
        <dbReference type="ARBA" id="ARBA00023145"/>
    </source>
</evidence>
<dbReference type="OrthoDB" id="300641at2759"/>
<dbReference type="PROSITE" id="PS51892">
    <property type="entry name" value="SUBTILASE"/>
    <property type="match status" value="1"/>
</dbReference>
<feature type="region of interest" description="Disordered" evidence="15">
    <location>
        <begin position="778"/>
        <end position="822"/>
    </location>
</feature>
<dbReference type="Gene3D" id="2.60.120.260">
    <property type="entry name" value="Galactose-binding domain-like"/>
    <property type="match status" value="1"/>
</dbReference>
<dbReference type="InterPro" id="IPR023827">
    <property type="entry name" value="Peptidase_S8_Asp-AS"/>
</dbReference>
<dbReference type="Pfam" id="PF01483">
    <property type="entry name" value="P_proprotein"/>
    <property type="match status" value="1"/>
</dbReference>
<dbReference type="SUPFAM" id="SSF52743">
    <property type="entry name" value="Subtilisin-like"/>
    <property type="match status" value="1"/>
</dbReference>
<dbReference type="PROSITE" id="PS51829">
    <property type="entry name" value="P_HOMO_B"/>
    <property type="match status" value="1"/>
</dbReference>
<evidence type="ECO:0000256" key="2">
    <source>
        <dbReference type="ARBA" id="ARBA00022670"/>
    </source>
</evidence>
<keyword evidence="6 13" id="KW-0378">Hydrolase</keyword>
<dbReference type="OMA" id="CVEWSEQ"/>
<reference evidence="18" key="3">
    <citation type="submission" date="2025-08" db="UniProtKB">
        <authorList>
            <consortium name="RefSeq"/>
        </authorList>
    </citation>
    <scope>IDENTIFICATION</scope>
</reference>
<reference evidence="18" key="1">
    <citation type="journal article" date="2016" name="Genome Biol. Evol.">
        <title>Conserved non-coding elements in the most distant genera of cephalochordates: the Goldilocks principle.</title>
        <authorList>
            <person name="Yue J.X."/>
            <person name="Kozmikova I."/>
            <person name="Ono H."/>
            <person name="Nossa C.W."/>
            <person name="Kozmik Z."/>
            <person name="Putnam N.H."/>
            <person name="Yu J.K."/>
            <person name="Holland L.Z."/>
        </authorList>
    </citation>
    <scope>NUCLEOTIDE SEQUENCE</scope>
</reference>
<evidence type="ECO:0000256" key="5">
    <source>
        <dbReference type="ARBA" id="ARBA00022729"/>
    </source>
</evidence>
<evidence type="ECO:0000256" key="13">
    <source>
        <dbReference type="PROSITE-ProRule" id="PRU01240"/>
    </source>
</evidence>
<comment type="similarity">
    <text evidence="13 14">Belongs to the peptidase S8 family.</text>
</comment>
<dbReference type="KEGG" id="bfo:118417315"/>
<evidence type="ECO:0000313" key="17">
    <source>
        <dbReference type="Proteomes" id="UP000001554"/>
    </source>
</evidence>
<feature type="active site" description="Charge relay system" evidence="12 13">
    <location>
        <position position="245"/>
    </location>
</feature>
<dbReference type="GeneID" id="118417315"/>
<dbReference type="InterPro" id="IPR015500">
    <property type="entry name" value="Peptidase_S8_subtilisin-rel"/>
</dbReference>
<dbReference type="Gene3D" id="3.40.50.200">
    <property type="entry name" value="Peptidase S8/S53 domain"/>
    <property type="match status" value="1"/>
</dbReference>
<keyword evidence="2 13" id="KW-0645">Protease</keyword>
<dbReference type="InterPro" id="IPR022398">
    <property type="entry name" value="Peptidase_S8_His-AS"/>
</dbReference>
<sequence length="956" mass="105491">MWSSCPFFTRDFYFFSHCSVNMIGLPLVLVFLSCLNLVQCLPTQGSLLQSNTTHSHAPKELQVDSISSYTGEGDSALKIAANGRTEPVKFMSSTQEETVTRHQWTWSWAVRLKPNCRKGLYDQHRLANHISDELSLQNLGQVGLLEDHFLLVHEEYHKTMEMLEHKMEHGRRITAALRGHPCVEWSEQQRIHRRVKRDIELNFQDPYYSLQWHLHNQFHSKMDLNVLNVWKKNITGSGVTVAVIDDGIEWTNPDLQDNYSPEGSFDLNSNDPDPMPEFDTKGQNHHGTRCAGEIAAVANSVCAVGVAFHAKISGIKILDGPMTDNLEAAAFNKNMHINDVYSCSWGPDDDGKTIDGPHYLARKALLYGVTGGRQGYGSIFVVASGNGGSAGDNCNYDGYANSIYTVTIGAVDEAGGIPYYAESCSSMLAVTFSSGDAFHKGIVTTDWQMGKGTGCTTGHSGTSAAAPLAAGMVALMLEVRPCLTWRDVQHIIVLTAKLINEQSSEWTVNAAGFYHSHQHGFGLMDAWRLVNAAKVWEPVSWLMSLNSPTLQEDYVFTGGHTVKFYYNVTKQDADIHFLYSLEYVLVTVSISHSSRGNLELKLVCPSGTKSVIAAPRSKDKSKDGIKEWTFSTVRCWGEAAVGIWELLITDHGNPGEGWGKLEKWKLTLYGSSLTPANIQARREMVEDAMDGRFLNSNLSAPCPPPEPPAYDETKAIRVKTLKILVLTGGMTVLLALYYTVEQAFLNKEDKEGVPPPINPAPEGCPRETDRLIPQQDTAEEIPMQTLPLTETLPNNTANTEEPVDSNDTADNSPALERQPLLSSRCDVQIQELPGTTTEDSSHASLMSETYQNEMWSVRDEDVLNVSCQMNHSSIADGTAVLELESSEKDWEEQPLLAVDQEASNITQSGDKCVLPVSEETTVDLMVGQQPSRTSGGVADRSDEDTSSSEQSARHSL</sequence>
<evidence type="ECO:0000256" key="9">
    <source>
        <dbReference type="ARBA" id="ARBA00023136"/>
    </source>
</evidence>
<evidence type="ECO:0000256" key="8">
    <source>
        <dbReference type="ARBA" id="ARBA00022989"/>
    </source>
</evidence>
<dbReference type="InterPro" id="IPR032815">
    <property type="entry name" value="S8_pro-domain"/>
</dbReference>
<dbReference type="InterPro" id="IPR002884">
    <property type="entry name" value="P_dom"/>
</dbReference>
<dbReference type="PROSITE" id="PS00136">
    <property type="entry name" value="SUBTILASE_ASP"/>
    <property type="match status" value="1"/>
</dbReference>
<keyword evidence="4" id="KW-0812">Transmembrane</keyword>
<dbReference type="SUPFAM" id="SSF54897">
    <property type="entry name" value="Protease propeptides/inhibitors"/>
    <property type="match status" value="1"/>
</dbReference>
<keyword evidence="11" id="KW-0325">Glycoprotein</keyword>
<dbReference type="PRINTS" id="PR00723">
    <property type="entry name" value="SUBTILISIN"/>
</dbReference>
<dbReference type="RefSeq" id="XP_035678736.1">
    <property type="nucleotide sequence ID" value="XM_035822843.1"/>
</dbReference>
<feature type="compositionally biased region" description="Polar residues" evidence="15">
    <location>
        <begin position="947"/>
        <end position="956"/>
    </location>
</feature>
<dbReference type="InterPro" id="IPR036852">
    <property type="entry name" value="Peptidase_S8/S53_dom_sf"/>
</dbReference>
<dbReference type="GO" id="GO:0000139">
    <property type="term" value="C:Golgi membrane"/>
    <property type="evidence" value="ECO:0000318"/>
    <property type="project" value="GO_Central"/>
</dbReference>
<evidence type="ECO:0000256" key="12">
    <source>
        <dbReference type="PIRSR" id="PIRSR615500-1"/>
    </source>
</evidence>
<feature type="region of interest" description="Disordered" evidence="15">
    <location>
        <begin position="925"/>
        <end position="956"/>
    </location>
</feature>
<keyword evidence="5" id="KW-0732">Signal</keyword>
<accession>A0A9J7MTV3</accession>
<dbReference type="PROSITE" id="PS00137">
    <property type="entry name" value="SUBTILASE_HIS"/>
    <property type="match status" value="1"/>
</dbReference>
<keyword evidence="9" id="KW-0472">Membrane</keyword>
<feature type="region of interest" description="Disordered" evidence="15">
    <location>
        <begin position="749"/>
        <end position="768"/>
    </location>
</feature>
<dbReference type="InterPro" id="IPR000209">
    <property type="entry name" value="Peptidase_S8/S53_dom"/>
</dbReference>
<dbReference type="InterPro" id="IPR008979">
    <property type="entry name" value="Galactose-bd-like_sf"/>
</dbReference>
<dbReference type="FunFam" id="3.40.50.200:FF:000005">
    <property type="entry name" value="Proprotein convertase subtilisin/kexin type 7"/>
    <property type="match status" value="1"/>
</dbReference>
<comment type="subcellular location">
    <subcellularLocation>
        <location evidence="1">Membrane</location>
    </subcellularLocation>
</comment>
<dbReference type="InterPro" id="IPR038466">
    <property type="entry name" value="S8_pro-domain_sf"/>
</dbReference>
<dbReference type="InterPro" id="IPR023828">
    <property type="entry name" value="Peptidase_S8_Ser-AS"/>
</dbReference>
<dbReference type="Pfam" id="PF00082">
    <property type="entry name" value="Peptidase_S8"/>
    <property type="match status" value="1"/>
</dbReference>
<name>A0A9J7MTV3_BRAFL</name>
<dbReference type="GO" id="GO:0004252">
    <property type="term" value="F:serine-type endopeptidase activity"/>
    <property type="evidence" value="ECO:0000318"/>
    <property type="project" value="GO_Central"/>
</dbReference>
<keyword evidence="3" id="KW-0165">Cleavage on pair of basic residues</keyword>
<keyword evidence="17" id="KW-1185">Reference proteome</keyword>
<dbReference type="FunFam" id="2.60.120.260:FF:000026">
    <property type="entry name" value="proprotein convertase subtilisin/kexin type 7"/>
    <property type="match status" value="1"/>
</dbReference>
<dbReference type="PANTHER" id="PTHR42884">
    <property type="entry name" value="PROPROTEIN CONVERTASE SUBTILISIN/KEXIN-RELATED"/>
    <property type="match status" value="1"/>
</dbReference>
<feature type="active site" description="Charge relay system" evidence="12 13">
    <location>
        <position position="286"/>
    </location>
</feature>
<keyword evidence="8" id="KW-1133">Transmembrane helix</keyword>
<evidence type="ECO:0000256" key="11">
    <source>
        <dbReference type="ARBA" id="ARBA00023180"/>
    </source>
</evidence>
<dbReference type="PROSITE" id="PS00138">
    <property type="entry name" value="SUBTILASE_SER"/>
    <property type="match status" value="1"/>
</dbReference>
<feature type="compositionally biased region" description="Low complexity" evidence="15">
    <location>
        <begin position="785"/>
        <end position="800"/>
    </location>
</feature>
<proteinExistence type="inferred from homology"/>
<evidence type="ECO:0000256" key="7">
    <source>
        <dbReference type="ARBA" id="ARBA00022825"/>
    </source>
</evidence>
<protein>
    <submittedName>
        <fullName evidence="18">Proprotein convertase subtilisin/kexin type 7-like</fullName>
    </submittedName>
</protein>
<dbReference type="Proteomes" id="UP000001554">
    <property type="component" value="Chromosome 1"/>
</dbReference>
<organism evidence="17 18">
    <name type="scientific">Branchiostoma floridae</name>
    <name type="common">Florida lancelet</name>
    <name type="synonym">Amphioxus</name>
    <dbReference type="NCBI Taxonomy" id="7739"/>
    <lineage>
        <taxon>Eukaryota</taxon>
        <taxon>Metazoa</taxon>
        <taxon>Chordata</taxon>
        <taxon>Cephalochordata</taxon>
        <taxon>Leptocardii</taxon>
        <taxon>Amphioxiformes</taxon>
        <taxon>Branchiostomatidae</taxon>
        <taxon>Branchiostoma</taxon>
    </lineage>
</organism>
<feature type="active site" description="Charge relay system" evidence="12 13">
    <location>
        <position position="463"/>
    </location>
</feature>
<reference evidence="17" key="2">
    <citation type="journal article" date="2020" name="Nat. Ecol. Evol.">
        <title>Deeply conserved synteny resolves early events in vertebrate evolution.</title>
        <authorList>
            <person name="Simakov O."/>
            <person name="Marletaz F."/>
            <person name="Yue J.X."/>
            <person name="O'Connell B."/>
            <person name="Jenkins J."/>
            <person name="Brandt A."/>
            <person name="Calef R."/>
            <person name="Tung C.H."/>
            <person name="Huang T.K."/>
            <person name="Schmutz J."/>
            <person name="Satoh N."/>
            <person name="Yu J.K."/>
            <person name="Putnam N.H."/>
            <person name="Green R.E."/>
            <person name="Rokhsar D.S."/>
        </authorList>
    </citation>
    <scope>NUCLEOTIDE SEQUENCE [LARGE SCALE GENOMIC DNA]</scope>
    <source>
        <strain evidence="17">S238N-H82</strain>
    </source>
</reference>
<dbReference type="Gene3D" id="3.30.70.850">
    <property type="entry name" value="Peptidase S8, pro-domain"/>
    <property type="match status" value="1"/>
</dbReference>
<evidence type="ECO:0000256" key="3">
    <source>
        <dbReference type="ARBA" id="ARBA00022685"/>
    </source>
</evidence>
<dbReference type="CDD" id="cd04059">
    <property type="entry name" value="Peptidases_S8_Protein_convertases_Kexins_Furin-like"/>
    <property type="match status" value="1"/>
</dbReference>